<feature type="active site" description="Proton donor" evidence="4">
    <location>
        <position position="8"/>
    </location>
</feature>
<dbReference type="EC" id="3.1.3.-" evidence="3"/>
<dbReference type="GO" id="GO:0008253">
    <property type="term" value="F:5'-nucleotidase activity"/>
    <property type="evidence" value="ECO:0007669"/>
    <property type="project" value="InterPro"/>
</dbReference>
<name>A0A7D3XSH2_9BACL</name>
<gene>
    <name evidence="5" type="ORF">GXN76_11830</name>
</gene>
<keyword evidence="2 3" id="KW-0378">Hydrolase</keyword>
<accession>A0A7D3XSH2</accession>
<dbReference type="PANTHER" id="PTHR35134:SF2">
    <property type="entry name" value="NUCLEOTIDASE YQFW-RELATED"/>
    <property type="match status" value="1"/>
</dbReference>
<evidence type="ECO:0000256" key="1">
    <source>
        <dbReference type="ARBA" id="ARBA00009589"/>
    </source>
</evidence>
<dbReference type="RefSeq" id="WP_173223408.1">
    <property type="nucleotide sequence ID" value="NZ_CP048104.1"/>
</dbReference>
<dbReference type="EMBL" id="CP048104">
    <property type="protein sequence ID" value="QKG85088.1"/>
    <property type="molecule type" value="Genomic_DNA"/>
</dbReference>
<evidence type="ECO:0000256" key="3">
    <source>
        <dbReference type="PIRNR" id="PIRNR021362"/>
    </source>
</evidence>
<dbReference type="InterPro" id="IPR010708">
    <property type="entry name" value="5'(3')-deoxyribonucleotidase"/>
</dbReference>
<evidence type="ECO:0000256" key="2">
    <source>
        <dbReference type="ARBA" id="ARBA00022801"/>
    </source>
</evidence>
<dbReference type="InterPro" id="IPR036412">
    <property type="entry name" value="HAD-like_sf"/>
</dbReference>
<dbReference type="KEGG" id="kpul:GXN76_11830"/>
<comment type="similarity">
    <text evidence="1 3">Belongs to the 5'(3')-deoxyribonucleotidase family.</text>
</comment>
<feature type="active site" description="Nucleophile" evidence="4">
    <location>
        <position position="6"/>
    </location>
</feature>
<dbReference type="SUPFAM" id="SSF56784">
    <property type="entry name" value="HAD-like"/>
    <property type="match status" value="1"/>
</dbReference>
<dbReference type="InterPro" id="IPR009206">
    <property type="entry name" value="Nucleotidase_putative"/>
</dbReference>
<evidence type="ECO:0000256" key="4">
    <source>
        <dbReference type="PIRSR" id="PIRSR610708-1"/>
    </source>
</evidence>
<reference evidence="5 6" key="1">
    <citation type="submission" date="2020-01" db="EMBL/GenBank/DDBJ databases">
        <authorList>
            <person name="Gulvik C.A."/>
            <person name="Batra D.G."/>
        </authorList>
    </citation>
    <scope>NUCLEOTIDE SEQUENCE [LARGE SCALE GENOMIC DNA]</scope>
    <source>
        <strain evidence="5 6">W9323</strain>
    </source>
</reference>
<dbReference type="Proteomes" id="UP000503088">
    <property type="component" value="Chromosome"/>
</dbReference>
<dbReference type="Gene3D" id="3.40.50.1000">
    <property type="entry name" value="HAD superfamily/HAD-like"/>
    <property type="match status" value="1"/>
</dbReference>
<organism evidence="5 6">
    <name type="scientific">Kroppenstedtia pulmonis</name>
    <dbReference type="NCBI Taxonomy" id="1380685"/>
    <lineage>
        <taxon>Bacteria</taxon>
        <taxon>Bacillati</taxon>
        <taxon>Bacillota</taxon>
        <taxon>Bacilli</taxon>
        <taxon>Bacillales</taxon>
        <taxon>Thermoactinomycetaceae</taxon>
        <taxon>Kroppenstedtia</taxon>
    </lineage>
</organism>
<keyword evidence="6" id="KW-1185">Reference proteome</keyword>
<evidence type="ECO:0000313" key="5">
    <source>
        <dbReference type="EMBL" id="QKG85088.1"/>
    </source>
</evidence>
<sequence length="189" mass="21914">MKLGVDIDGTIKHTQRAAVEVFNRELGRSVKPEDVTDFYLDRAYGLQKREGARLWRTWEHEIYSLGIPLENAAEVLRDLCQKGHEVAFITARPGKRLIHQVTKEWLEKYDFPYDGNNLYMNSQDKSKVARNLGVELFFEDAPQHLDKLVKAGVPTVIVDASYNRDYPHPLPRIHRWSEAYELIAAYQES</sequence>
<dbReference type="InterPro" id="IPR023214">
    <property type="entry name" value="HAD_sf"/>
</dbReference>
<dbReference type="GO" id="GO:0009264">
    <property type="term" value="P:deoxyribonucleotide catabolic process"/>
    <property type="evidence" value="ECO:0007669"/>
    <property type="project" value="InterPro"/>
</dbReference>
<dbReference type="InterPro" id="IPR052419">
    <property type="entry name" value="5_3-deoxyribonucleotidase-like"/>
</dbReference>
<dbReference type="PANTHER" id="PTHR35134">
    <property type="entry name" value="NUCLEOTIDASE YQFW-RELATED"/>
    <property type="match status" value="1"/>
</dbReference>
<protein>
    <recommendedName>
        <fullName evidence="3">Nucleotidase</fullName>
        <ecNumber evidence="3">3.1.3.-</ecNumber>
    </recommendedName>
</protein>
<dbReference type="AlphaFoldDB" id="A0A7D3XSH2"/>
<dbReference type="Pfam" id="PF06941">
    <property type="entry name" value="NT5C"/>
    <property type="match status" value="1"/>
</dbReference>
<proteinExistence type="inferred from homology"/>
<dbReference type="PIRSF" id="PIRSF021362">
    <property type="entry name" value="UCP021362_HAD"/>
    <property type="match status" value="1"/>
</dbReference>
<evidence type="ECO:0000313" key="6">
    <source>
        <dbReference type="Proteomes" id="UP000503088"/>
    </source>
</evidence>